<organism evidence="2">
    <name type="scientific">Xanthomonas vasicola pv. vasculorum NCPPB 890</name>
    <dbReference type="NCBI Taxonomy" id="1184265"/>
    <lineage>
        <taxon>Bacteria</taxon>
        <taxon>Pseudomonadati</taxon>
        <taxon>Pseudomonadota</taxon>
        <taxon>Gammaproteobacteria</taxon>
        <taxon>Lysobacterales</taxon>
        <taxon>Lysobacteraceae</taxon>
        <taxon>Xanthomonas</taxon>
    </lineage>
</organism>
<reference evidence="2" key="1">
    <citation type="submission" date="2012-05" db="EMBL/GenBank/DDBJ databases">
        <authorList>
            <person name="Studholme D.J."/>
            <person name="Wasukira A."/>
            <person name="Grant M."/>
        </authorList>
    </citation>
    <scope>NUCLEOTIDE SEQUENCE [LARGE SCALE GENOMIC DNA]</scope>
    <source>
        <strain evidence="2">NCPPB 890</strain>
    </source>
</reference>
<evidence type="ECO:0000313" key="2">
    <source>
        <dbReference type="EMBL" id="KEZ99871.1"/>
    </source>
</evidence>
<name>A0A836ZRC7_XANVA</name>
<accession>A0A836ZRC7</accession>
<comment type="caution">
    <text evidence="2">The sequence shown here is derived from an EMBL/GenBank/DDBJ whole genome shotgun (WGS) entry which is preliminary data.</text>
</comment>
<feature type="compositionally biased region" description="Basic and acidic residues" evidence="1">
    <location>
        <begin position="26"/>
        <end position="45"/>
    </location>
</feature>
<dbReference type="AlphaFoldDB" id="A0A836ZRC7"/>
<gene>
    <name evidence="2" type="ORF">A11K_0125695</name>
</gene>
<dbReference type="EMBL" id="AKBN01001801">
    <property type="protein sequence ID" value="KEZ99871.1"/>
    <property type="molecule type" value="Genomic_DNA"/>
</dbReference>
<proteinExistence type="predicted"/>
<protein>
    <submittedName>
        <fullName evidence="2">Uncharacterized protein</fullName>
    </submittedName>
</protein>
<feature type="region of interest" description="Disordered" evidence="1">
    <location>
        <begin position="18"/>
        <end position="45"/>
    </location>
</feature>
<evidence type="ECO:0000256" key="1">
    <source>
        <dbReference type="SAM" id="MobiDB-lite"/>
    </source>
</evidence>
<sequence>MIDGGGVCALAAVQISNSPKQHSVRARPDKETRDDAACEDRDMRAPDTEEAPIVIRAYCTRQALASRSVVIVSR</sequence>